<keyword evidence="6 8" id="KW-0418">Kinase</keyword>
<dbReference type="GO" id="GO:0055129">
    <property type="term" value="P:L-proline biosynthetic process"/>
    <property type="evidence" value="ECO:0007669"/>
    <property type="project" value="UniProtKB-UniRule"/>
</dbReference>
<feature type="binding site" evidence="8">
    <location>
        <begin position="178"/>
        <end position="179"/>
    </location>
    <ligand>
        <name>ATP</name>
        <dbReference type="ChEBI" id="CHEBI:30616"/>
    </ligand>
</feature>
<dbReference type="GO" id="GO:0004349">
    <property type="term" value="F:glutamate 5-kinase activity"/>
    <property type="evidence" value="ECO:0007669"/>
    <property type="project" value="UniProtKB-UniRule"/>
</dbReference>
<evidence type="ECO:0000259" key="9">
    <source>
        <dbReference type="SMART" id="SM00359"/>
    </source>
</evidence>
<comment type="function">
    <text evidence="8">Catalyzes the transfer of a phosphate group to glutamate to form L-glutamate 5-phosphate.</text>
</comment>
<dbReference type="Pfam" id="PF00696">
    <property type="entry name" value="AA_kinase"/>
    <property type="match status" value="1"/>
</dbReference>
<dbReference type="HAMAP" id="MF_00456">
    <property type="entry name" value="ProB"/>
    <property type="match status" value="1"/>
</dbReference>
<dbReference type="GO" id="GO:0005829">
    <property type="term" value="C:cytosol"/>
    <property type="evidence" value="ECO:0007669"/>
    <property type="project" value="TreeGrafter"/>
</dbReference>
<dbReference type="FunFam" id="3.40.1160.10:FF:000018">
    <property type="entry name" value="Glutamate 5-kinase"/>
    <property type="match status" value="1"/>
</dbReference>
<feature type="domain" description="PUA" evidence="9">
    <location>
        <begin position="285"/>
        <end position="366"/>
    </location>
</feature>
<evidence type="ECO:0000313" key="10">
    <source>
        <dbReference type="EMBL" id="QLC49269.1"/>
    </source>
</evidence>
<dbReference type="NCBIfam" id="TIGR01027">
    <property type="entry name" value="proB"/>
    <property type="match status" value="1"/>
</dbReference>
<evidence type="ECO:0000256" key="1">
    <source>
        <dbReference type="ARBA" id="ARBA00022490"/>
    </source>
</evidence>
<dbReference type="OrthoDB" id="142069at2157"/>
<comment type="catalytic activity">
    <reaction evidence="8">
        <text>L-glutamate + ATP = L-glutamyl 5-phosphate + ADP</text>
        <dbReference type="Rhea" id="RHEA:14877"/>
        <dbReference type="ChEBI" id="CHEBI:29985"/>
        <dbReference type="ChEBI" id="CHEBI:30616"/>
        <dbReference type="ChEBI" id="CHEBI:58274"/>
        <dbReference type="ChEBI" id="CHEBI:456216"/>
        <dbReference type="EC" id="2.7.2.11"/>
    </reaction>
</comment>
<evidence type="ECO:0000256" key="4">
    <source>
        <dbReference type="ARBA" id="ARBA00022679"/>
    </source>
</evidence>
<dbReference type="InterPro" id="IPR001057">
    <property type="entry name" value="Glu/AcGlu_kinase"/>
</dbReference>
<dbReference type="GO" id="GO:0005524">
    <property type="term" value="F:ATP binding"/>
    <property type="evidence" value="ECO:0007669"/>
    <property type="project" value="UniProtKB-KW"/>
</dbReference>
<dbReference type="SUPFAM" id="SSF53633">
    <property type="entry name" value="Carbamate kinase-like"/>
    <property type="match status" value="1"/>
</dbReference>
<dbReference type="InterPro" id="IPR041739">
    <property type="entry name" value="G5K_ProB"/>
</dbReference>
<protein>
    <recommendedName>
        <fullName evidence="8">Glutamate 5-kinase</fullName>
        <ecNumber evidence="8">2.7.2.11</ecNumber>
    </recommendedName>
    <alternativeName>
        <fullName evidence="8">Gamma-glutamyl kinase</fullName>
        <shortName evidence="8">GK</shortName>
    </alternativeName>
</protein>
<dbReference type="AlphaFoldDB" id="A0A7D5IAU6"/>
<keyword evidence="1 8" id="KW-0963">Cytoplasm</keyword>
<dbReference type="PROSITE" id="PS00902">
    <property type="entry name" value="GLUTAMATE_5_KINASE"/>
    <property type="match status" value="1"/>
</dbReference>
<dbReference type="GO" id="GO:0003723">
    <property type="term" value="F:RNA binding"/>
    <property type="evidence" value="ECO:0007669"/>
    <property type="project" value="InterPro"/>
</dbReference>
<dbReference type="InterPro" id="IPR036393">
    <property type="entry name" value="AceGlu_kinase-like_sf"/>
</dbReference>
<dbReference type="RefSeq" id="WP_176964332.1">
    <property type="nucleotide sequence ID" value="NZ_CP058215.1"/>
</dbReference>
<evidence type="ECO:0000256" key="3">
    <source>
        <dbReference type="ARBA" id="ARBA00022650"/>
    </source>
</evidence>
<feature type="binding site" evidence="8">
    <location>
        <position position="158"/>
    </location>
    <ligand>
        <name>substrate</name>
    </ligand>
</feature>
<dbReference type="CDD" id="cd21157">
    <property type="entry name" value="PUA_G5K"/>
    <property type="match status" value="1"/>
</dbReference>
<keyword evidence="2 8" id="KW-0028">Amino-acid biosynthesis</keyword>
<dbReference type="InterPro" id="IPR001048">
    <property type="entry name" value="Asp/Glu/Uridylate_kinase"/>
</dbReference>
<dbReference type="Proteomes" id="UP000509594">
    <property type="component" value="Chromosome"/>
</dbReference>
<dbReference type="PRINTS" id="PR00474">
    <property type="entry name" value="GLU5KINASE"/>
</dbReference>
<dbReference type="InterPro" id="IPR011529">
    <property type="entry name" value="Glu_5kinase"/>
</dbReference>
<organism evidence="10 11">
    <name type="scientific">Methanolobus zinderi</name>
    <dbReference type="NCBI Taxonomy" id="536044"/>
    <lineage>
        <taxon>Archaea</taxon>
        <taxon>Methanobacteriati</taxon>
        <taxon>Methanobacteriota</taxon>
        <taxon>Stenosarchaea group</taxon>
        <taxon>Methanomicrobia</taxon>
        <taxon>Methanosarcinales</taxon>
        <taxon>Methanosarcinaceae</taxon>
        <taxon>Methanolobus</taxon>
    </lineage>
</organism>
<dbReference type="InterPro" id="IPR036974">
    <property type="entry name" value="PUA_sf"/>
</dbReference>
<evidence type="ECO:0000313" key="11">
    <source>
        <dbReference type="Proteomes" id="UP000509594"/>
    </source>
</evidence>
<sequence>MIDRKDIFDDIDKIVIKIGTSSINTEEEKLNHPFMDNIASQVAALHEMGKKVILVSSGAIGIGIDMLSFEKRPREIPVRQACAAVGQSVLMQEWSNSFSRHNLKVAQILITYESFSSRLTYLNLRNSISTLLSYGVIPIINENDPICVNEIEATFGDNDKLSAMVASKIEADLLIILSDIDGLYDKNPKRNHDAKFISVIEEITPEVESYGGSPTSMKGVGGMRTKIEAAKICHMSGCNMVIANSNVENVVKNILDAEEIGTLFVANEEIHKNRIRWILLSKTCGSVEVDTGARDAILNSMSLLPSGIVNVEGVFDRGDIIEIKCDGETFAKGITDYTSGELEKIKGKHTNMIADILGYKNHNHVIKKENIGLFNGENSQEKSQS</sequence>
<dbReference type="PIRSF" id="PIRSF000729">
    <property type="entry name" value="GK"/>
    <property type="match status" value="1"/>
</dbReference>
<dbReference type="InterPro" id="IPR019797">
    <property type="entry name" value="Glutamate_5-kinase_CS"/>
</dbReference>
<comment type="subcellular location">
    <subcellularLocation>
        <location evidence="8">Cytoplasm</location>
    </subcellularLocation>
</comment>
<name>A0A7D5IAU6_9EURY</name>
<comment type="caution">
    <text evidence="8">Lacks conserved residue(s) required for the propagation of feature annotation.</text>
</comment>
<dbReference type="Gene3D" id="2.30.130.10">
    <property type="entry name" value="PUA domain"/>
    <property type="match status" value="1"/>
</dbReference>
<dbReference type="KEGG" id="mzi:HWN40_02815"/>
<evidence type="ECO:0000256" key="7">
    <source>
        <dbReference type="ARBA" id="ARBA00022840"/>
    </source>
</evidence>
<dbReference type="EC" id="2.7.2.11" evidence="8"/>
<keyword evidence="5 8" id="KW-0547">Nucleotide-binding</keyword>
<evidence type="ECO:0000256" key="8">
    <source>
        <dbReference type="HAMAP-Rule" id="MF_00456"/>
    </source>
</evidence>
<keyword evidence="7 8" id="KW-0067">ATP-binding</keyword>
<keyword evidence="3 8" id="KW-0641">Proline biosynthesis</keyword>
<dbReference type="EMBL" id="CP058215">
    <property type="protein sequence ID" value="QLC49269.1"/>
    <property type="molecule type" value="Genomic_DNA"/>
</dbReference>
<keyword evidence="4 8" id="KW-0808">Transferase</keyword>
<dbReference type="SMART" id="SM00359">
    <property type="entry name" value="PUA"/>
    <property type="match status" value="1"/>
</dbReference>
<dbReference type="PROSITE" id="PS50890">
    <property type="entry name" value="PUA"/>
    <property type="match status" value="1"/>
</dbReference>
<keyword evidence="11" id="KW-1185">Reference proteome</keyword>
<accession>A0A7D5IAU6</accession>
<dbReference type="InterPro" id="IPR005715">
    <property type="entry name" value="Glu_5kinase/COase_Synthase"/>
</dbReference>
<feature type="binding site" evidence="8">
    <location>
        <position position="17"/>
    </location>
    <ligand>
        <name>ATP</name>
        <dbReference type="ChEBI" id="CHEBI:30616"/>
    </ligand>
</feature>
<evidence type="ECO:0000256" key="2">
    <source>
        <dbReference type="ARBA" id="ARBA00022605"/>
    </source>
</evidence>
<dbReference type="GeneID" id="55820572"/>
<proteinExistence type="inferred from homology"/>
<dbReference type="InterPro" id="IPR002478">
    <property type="entry name" value="PUA"/>
</dbReference>
<evidence type="ECO:0000256" key="5">
    <source>
        <dbReference type="ARBA" id="ARBA00022741"/>
    </source>
</evidence>
<dbReference type="PANTHER" id="PTHR43654:SF3">
    <property type="entry name" value="GLUTAMATE 5-KINASE"/>
    <property type="match status" value="1"/>
</dbReference>
<dbReference type="CDD" id="cd04242">
    <property type="entry name" value="AAK_G5K_ProB"/>
    <property type="match status" value="1"/>
</dbReference>
<dbReference type="InterPro" id="IPR015947">
    <property type="entry name" value="PUA-like_sf"/>
</dbReference>
<comment type="similarity">
    <text evidence="8">Belongs to the glutamate 5-kinase family.</text>
</comment>
<dbReference type="Pfam" id="PF01472">
    <property type="entry name" value="PUA"/>
    <property type="match status" value="1"/>
</dbReference>
<feature type="binding site" evidence="8">
    <location>
        <position position="57"/>
    </location>
    <ligand>
        <name>substrate</name>
    </ligand>
</feature>
<gene>
    <name evidence="8 10" type="primary">proB</name>
    <name evidence="10" type="ORF">HWN40_02815</name>
</gene>
<dbReference type="Gene3D" id="3.40.1160.10">
    <property type="entry name" value="Acetylglutamate kinase-like"/>
    <property type="match status" value="2"/>
</dbReference>
<evidence type="ECO:0000256" key="6">
    <source>
        <dbReference type="ARBA" id="ARBA00022777"/>
    </source>
</evidence>
<dbReference type="SUPFAM" id="SSF88697">
    <property type="entry name" value="PUA domain-like"/>
    <property type="match status" value="1"/>
</dbReference>
<dbReference type="UniPathway" id="UPA00098">
    <property type="reaction ID" value="UER00359"/>
</dbReference>
<dbReference type="PANTHER" id="PTHR43654">
    <property type="entry name" value="GLUTAMATE 5-KINASE"/>
    <property type="match status" value="1"/>
</dbReference>
<comment type="pathway">
    <text evidence="8">Amino-acid biosynthesis; L-proline biosynthesis; L-glutamate 5-semialdehyde from L-glutamate: step 1/2.</text>
</comment>
<reference evidence="10 11" key="1">
    <citation type="submission" date="2020-06" db="EMBL/GenBank/DDBJ databases">
        <title>Methanolobus halotolerans sp. nov., isolated from a saline lake Tus in Siberia.</title>
        <authorList>
            <person name="Shen Y."/>
            <person name="Chen S.-C."/>
            <person name="Lai M.-C."/>
            <person name="Huang H.-H."/>
            <person name="Chiu H.-H."/>
            <person name="Tang S.-L."/>
            <person name="Rogozin D.Y."/>
            <person name="Degermendzhy A.G."/>
        </authorList>
    </citation>
    <scope>NUCLEOTIDE SEQUENCE [LARGE SCALE GENOMIC DNA]</scope>
    <source>
        <strain evidence="10 11">DSM 21339</strain>
    </source>
</reference>
<feature type="binding site" evidence="8">
    <location>
        <position position="144"/>
    </location>
    <ligand>
        <name>substrate</name>
    </ligand>
</feature>